<gene>
    <name evidence="2" type="ORF">GT409_12540</name>
</gene>
<dbReference type="EMBL" id="CP047593">
    <property type="protein sequence ID" value="QHI70233.1"/>
    <property type="molecule type" value="Genomic_DNA"/>
</dbReference>
<feature type="transmembrane region" description="Helical" evidence="1">
    <location>
        <begin position="228"/>
        <end position="245"/>
    </location>
</feature>
<keyword evidence="1" id="KW-0472">Membrane</keyword>
<keyword evidence="1" id="KW-1133">Transmembrane helix</keyword>
<accession>A0A6P1MAV3</accession>
<dbReference type="InterPro" id="IPR007163">
    <property type="entry name" value="VCA0040-like"/>
</dbReference>
<name>A0A6P1MAV3_9BACT</name>
<feature type="transmembrane region" description="Helical" evidence="1">
    <location>
        <begin position="12"/>
        <end position="35"/>
    </location>
</feature>
<evidence type="ECO:0000313" key="3">
    <source>
        <dbReference type="Proteomes" id="UP000464954"/>
    </source>
</evidence>
<reference evidence="2 3" key="1">
    <citation type="submission" date="2020-01" db="EMBL/GenBank/DDBJ databases">
        <title>Ponticoccus aerotolerans gen. nov., sp. nov., an anaerobic bacterium and proposal of Ponticoccusceae fam. nov., Ponticoccusles ord. nov. and Ponticoccuse classis nov. in the phylum Kiritimatiellaeota.</title>
        <authorList>
            <person name="Zhou L.Y."/>
            <person name="Du Z.J."/>
        </authorList>
    </citation>
    <scope>NUCLEOTIDE SEQUENCE [LARGE SCALE GENOMIC DNA]</scope>
    <source>
        <strain evidence="2 3">S-5007</strain>
    </source>
</reference>
<dbReference type="AlphaFoldDB" id="A0A6P1MAV3"/>
<feature type="transmembrane region" description="Helical" evidence="1">
    <location>
        <begin position="153"/>
        <end position="177"/>
    </location>
</feature>
<sequence>MKEKVSLTAKGMLMGAANVIPGVSGGTMALLTGIFEPLIYAIKSFDLTALKLIASGKFREFATHTNLGFLIPVGIGIVVSILSIARLLEYLFDHYAVLVWAFFFGLILASVWFVGKRIKRVTLPVVLLFIAGTALAAAIAFMEPAAENASIPYLILCGVIAMCSMILPGLSGSYVLLLMGNYQLVMIEAVNDLNLAVLLPVAVGAGTGLLLFARFLSWVFKRFHDQTVSLLTGFIFGSLAVLWPWKEAVVTIFQDGDAVKEKVVGYTYSLPQLSGATACALLMMALGIIAIILVETAAARKN</sequence>
<dbReference type="PANTHER" id="PTHR37308">
    <property type="entry name" value="INTEGRAL MEMBRANE PROTEIN"/>
    <property type="match status" value="1"/>
</dbReference>
<dbReference type="KEGG" id="taer:GT409_12540"/>
<dbReference type="Proteomes" id="UP000464954">
    <property type="component" value="Chromosome"/>
</dbReference>
<keyword evidence="3" id="KW-1185">Reference proteome</keyword>
<dbReference type="Pfam" id="PF04018">
    <property type="entry name" value="VCA0040-like"/>
    <property type="match status" value="1"/>
</dbReference>
<organism evidence="2 3">
    <name type="scientific">Tichowtungia aerotolerans</name>
    <dbReference type="NCBI Taxonomy" id="2697043"/>
    <lineage>
        <taxon>Bacteria</taxon>
        <taxon>Pseudomonadati</taxon>
        <taxon>Kiritimatiellota</taxon>
        <taxon>Tichowtungiia</taxon>
        <taxon>Tichowtungiales</taxon>
        <taxon>Tichowtungiaceae</taxon>
        <taxon>Tichowtungia</taxon>
    </lineage>
</organism>
<feature type="transmembrane region" description="Helical" evidence="1">
    <location>
        <begin position="121"/>
        <end position="141"/>
    </location>
</feature>
<dbReference type="RefSeq" id="WP_160629411.1">
    <property type="nucleotide sequence ID" value="NZ_CP047593.1"/>
</dbReference>
<proteinExistence type="predicted"/>
<feature type="transmembrane region" description="Helical" evidence="1">
    <location>
        <begin position="197"/>
        <end position="216"/>
    </location>
</feature>
<feature type="transmembrane region" description="Helical" evidence="1">
    <location>
        <begin position="273"/>
        <end position="294"/>
    </location>
</feature>
<feature type="transmembrane region" description="Helical" evidence="1">
    <location>
        <begin position="95"/>
        <end position="115"/>
    </location>
</feature>
<evidence type="ECO:0000256" key="1">
    <source>
        <dbReference type="SAM" id="Phobius"/>
    </source>
</evidence>
<dbReference type="PANTHER" id="PTHR37308:SF1">
    <property type="entry name" value="POLYPRENYL-PHOSPHATE TRANSPORTER"/>
    <property type="match status" value="1"/>
</dbReference>
<protein>
    <submittedName>
        <fullName evidence="2">DUF368 domain-containing protein</fullName>
    </submittedName>
</protein>
<keyword evidence="1" id="KW-0812">Transmembrane</keyword>
<evidence type="ECO:0000313" key="2">
    <source>
        <dbReference type="EMBL" id="QHI70233.1"/>
    </source>
</evidence>
<feature type="transmembrane region" description="Helical" evidence="1">
    <location>
        <begin position="67"/>
        <end position="88"/>
    </location>
</feature>